<feature type="repeat" description="TPR" evidence="3">
    <location>
        <begin position="907"/>
        <end position="940"/>
    </location>
</feature>
<name>A0A4R0KMF5_9ACTN</name>
<dbReference type="OrthoDB" id="9814944at2"/>
<dbReference type="SMART" id="SM00028">
    <property type="entry name" value="TPR"/>
    <property type="match status" value="16"/>
</dbReference>
<organism evidence="4 5">
    <name type="scientific">Kribbella pittospori</name>
    <dbReference type="NCBI Taxonomy" id="722689"/>
    <lineage>
        <taxon>Bacteria</taxon>
        <taxon>Bacillati</taxon>
        <taxon>Actinomycetota</taxon>
        <taxon>Actinomycetes</taxon>
        <taxon>Propionibacteriales</taxon>
        <taxon>Kribbellaceae</taxon>
        <taxon>Kribbella</taxon>
    </lineage>
</organism>
<keyword evidence="1" id="KW-0677">Repeat</keyword>
<dbReference type="Pfam" id="PF13432">
    <property type="entry name" value="TPR_16"/>
    <property type="match status" value="4"/>
</dbReference>
<dbReference type="PANTHER" id="PTHR44858:SF1">
    <property type="entry name" value="UDP-N-ACETYLGLUCOSAMINE--PEPTIDE N-ACETYLGLUCOSAMINYLTRANSFERASE SPINDLY-RELATED"/>
    <property type="match status" value="1"/>
</dbReference>
<dbReference type="Gene3D" id="1.25.40.10">
    <property type="entry name" value="Tetratricopeptide repeat domain"/>
    <property type="match status" value="4"/>
</dbReference>
<dbReference type="InterPro" id="IPR013105">
    <property type="entry name" value="TPR_2"/>
</dbReference>
<dbReference type="SUPFAM" id="SSF52540">
    <property type="entry name" value="P-loop containing nucleoside triphosphate hydrolases"/>
    <property type="match status" value="1"/>
</dbReference>
<evidence type="ECO:0000256" key="2">
    <source>
        <dbReference type="ARBA" id="ARBA00022803"/>
    </source>
</evidence>
<feature type="repeat" description="TPR" evidence="3">
    <location>
        <begin position="805"/>
        <end position="838"/>
    </location>
</feature>
<dbReference type="Gene3D" id="3.40.50.300">
    <property type="entry name" value="P-loop containing nucleotide triphosphate hydrolases"/>
    <property type="match status" value="1"/>
</dbReference>
<evidence type="ECO:0000256" key="3">
    <source>
        <dbReference type="PROSITE-ProRule" id="PRU00339"/>
    </source>
</evidence>
<dbReference type="Proteomes" id="UP000291144">
    <property type="component" value="Unassembled WGS sequence"/>
</dbReference>
<evidence type="ECO:0000313" key="4">
    <source>
        <dbReference type="EMBL" id="TCC60454.1"/>
    </source>
</evidence>
<dbReference type="EMBL" id="SJKB01000006">
    <property type="protein sequence ID" value="TCC60454.1"/>
    <property type="molecule type" value="Genomic_DNA"/>
</dbReference>
<evidence type="ECO:0000256" key="1">
    <source>
        <dbReference type="ARBA" id="ARBA00022737"/>
    </source>
</evidence>
<protein>
    <submittedName>
        <fullName evidence="4">Tetratricopeptide repeat protein</fullName>
    </submittedName>
</protein>
<feature type="repeat" description="TPR" evidence="3">
    <location>
        <begin position="601"/>
        <end position="634"/>
    </location>
</feature>
<keyword evidence="5" id="KW-1185">Reference proteome</keyword>
<dbReference type="Pfam" id="PF07719">
    <property type="entry name" value="TPR_2"/>
    <property type="match status" value="1"/>
</dbReference>
<dbReference type="SUPFAM" id="SSF48452">
    <property type="entry name" value="TPR-like"/>
    <property type="match status" value="3"/>
</dbReference>
<dbReference type="Pfam" id="PF13181">
    <property type="entry name" value="TPR_8"/>
    <property type="match status" value="1"/>
</dbReference>
<dbReference type="InterPro" id="IPR027417">
    <property type="entry name" value="P-loop_NTPase"/>
</dbReference>
<feature type="repeat" description="TPR" evidence="3">
    <location>
        <begin position="839"/>
        <end position="872"/>
    </location>
</feature>
<feature type="repeat" description="TPR" evidence="3">
    <location>
        <begin position="635"/>
        <end position="668"/>
    </location>
</feature>
<proteinExistence type="predicted"/>
<dbReference type="InterPro" id="IPR019734">
    <property type="entry name" value="TPR_rpt"/>
</dbReference>
<dbReference type="InterPro" id="IPR011990">
    <property type="entry name" value="TPR-like_helical_dom_sf"/>
</dbReference>
<sequence>MSASLPTTHHPPSTCRTGVAWPVTPPSTTIERVTDEDFWLQDILESRDAGTFVGRTEPLQLFEQNLALRPNDPRRRFIVSLYGDAGVGKTSLVQRWRATATKKKCATAYVDEAFDVLSAIEQLAHGLADSGSACRGFDSRLRQYRTLRHSVDSDPGAPAGISSVLTRAAVRLGLRAAGEIPIAGVLVGAIDENEAASRVDQYRAYLVGKITRHDDLALLLSPVEALSTAFVADLRKIGQRRQIALFIDTFEQTGRALNGWLLDLLRGTCGKLPADIVVAVSGQHPLDPNQWAGLRNLRVDIELQVFTEAEARQLLATQRIVDPGTVDVILRLSGCLPILVALLAESAARGTADSTDHAETAVDRFLREESDPERQKAILAGAIPRRLDRDILEVAAGTTVDLDALRRLPFVSAHADGYGYRYHPVVRTPMLRSLRRVSLADWTERQRALVDHYRERLTELGLRPSERWRNARWRELELEATYHELCAGGVPELPNALERMTDAYGRTSDSAAKWAQMIAQAGHDSDTDEIRSRGEQLTALLQGSTSDELLLLDGLALDPRLSTFHRAAALTERSRLHERLKKYDAALGDLDRADALLPGRSWIVGPRGRIHADLGDYDKAFEDLAEAIRIAPDYAGAYSSRSSISRRLRKYEAALDDIDRVIELRPGDAYYLTVRGSIFRDLRRFAEAKTDLDHAHALAPTDTWVLLSRAGLWRDQRMEREALADLDKAVELDPRYAAALADRANVRMSLGQYAEALADLDRAIAADPGDRWSFTIRARVYDRSGELSRGVADFTARIRTDPDNPILLRARADLHLSARRYDDALRDLDRALELSPDDLSALTTRALVYDRSGRRSRGLADLDRVLELDPTHGPTFGIRAGMRASAGQYDGAIADAERSLELDPLSALAFDRRGSIRLDHGDLDGALDDLDRAIQLDPTLGSALVSRAQIMELKGQYTQALADLDRAVDVARRKAAALSHRARVHERLGNLDAARADHDRSVAILRNQGWALIYRGQYFLRLTGDHSAALHDFARAIDRLPRTATAWIGRGETYQAMGKTAAALADFEHAAELNPKNGWGLYRQALIRLGEGRDDDAAALLRSALSTLDYEADLPRPDPRRLVHRPTFLTALGEQSEAINYVETQRLPADLLRQIGEELTELGEFIGADKVAPVLDVLRSGQLDADVGGLGVEGQ</sequence>
<accession>A0A4R0KMF5</accession>
<dbReference type="InterPro" id="IPR050498">
    <property type="entry name" value="Ycf3"/>
</dbReference>
<dbReference type="AlphaFoldDB" id="A0A4R0KMF5"/>
<feature type="repeat" description="TPR" evidence="3">
    <location>
        <begin position="1044"/>
        <end position="1077"/>
    </location>
</feature>
<feature type="repeat" description="TPR" evidence="3">
    <location>
        <begin position="737"/>
        <end position="770"/>
    </location>
</feature>
<dbReference type="PROSITE" id="PS50005">
    <property type="entry name" value="TPR"/>
    <property type="match status" value="7"/>
</dbReference>
<reference evidence="4 5" key="1">
    <citation type="submission" date="2019-02" db="EMBL/GenBank/DDBJ databases">
        <title>Kribbella capetownensis sp. nov. and Kribbella speibonae sp. nov., isolated from soil.</title>
        <authorList>
            <person name="Curtis S.M."/>
            <person name="Norton I."/>
            <person name="Everest G.J."/>
            <person name="Meyers P.R."/>
        </authorList>
    </citation>
    <scope>NUCLEOTIDE SEQUENCE [LARGE SCALE GENOMIC DNA]</scope>
    <source>
        <strain evidence="4 5">NRRL B-24813</strain>
    </source>
</reference>
<comment type="caution">
    <text evidence="4">The sequence shown here is derived from an EMBL/GenBank/DDBJ whole genome shotgun (WGS) entry which is preliminary data.</text>
</comment>
<evidence type="ECO:0000313" key="5">
    <source>
        <dbReference type="Proteomes" id="UP000291144"/>
    </source>
</evidence>
<dbReference type="PANTHER" id="PTHR44858">
    <property type="entry name" value="TETRATRICOPEPTIDE REPEAT PROTEIN 6"/>
    <property type="match status" value="1"/>
</dbReference>
<keyword evidence="2 3" id="KW-0802">TPR repeat</keyword>
<gene>
    <name evidence="4" type="ORF">E0H73_21215</name>
</gene>